<protein>
    <submittedName>
        <fullName evidence="2">Uncharacterized protein</fullName>
    </submittedName>
</protein>
<reference evidence="2 3" key="1">
    <citation type="submission" date="2015-06" db="EMBL/GenBank/DDBJ databases">
        <title>Survival trade-offs in plant roots during colonization by closely related pathogenic and mutualistic fungi.</title>
        <authorList>
            <person name="Hacquard S."/>
            <person name="Kracher B."/>
            <person name="Hiruma K."/>
            <person name="Weinman A."/>
            <person name="Muench P."/>
            <person name="Garrido Oter R."/>
            <person name="Ver Loren van Themaat E."/>
            <person name="Dallerey J.-F."/>
            <person name="Damm U."/>
            <person name="Henrissat B."/>
            <person name="Lespinet O."/>
            <person name="Thon M."/>
            <person name="Kemen E."/>
            <person name="McHardy A.C."/>
            <person name="Schulze-Lefert P."/>
            <person name="O'Connell R.J."/>
        </authorList>
    </citation>
    <scope>NUCLEOTIDE SEQUENCE [LARGE SCALE GENOMIC DNA]</scope>
    <source>
        <strain evidence="2 3">0861</strain>
    </source>
</reference>
<dbReference type="OrthoDB" id="4823714at2759"/>
<organism evidence="2 3">
    <name type="scientific">Colletotrichum tofieldiae</name>
    <dbReference type="NCBI Taxonomy" id="708197"/>
    <lineage>
        <taxon>Eukaryota</taxon>
        <taxon>Fungi</taxon>
        <taxon>Dikarya</taxon>
        <taxon>Ascomycota</taxon>
        <taxon>Pezizomycotina</taxon>
        <taxon>Sordariomycetes</taxon>
        <taxon>Hypocreomycetidae</taxon>
        <taxon>Glomerellales</taxon>
        <taxon>Glomerellaceae</taxon>
        <taxon>Colletotrichum</taxon>
        <taxon>Colletotrichum spaethianum species complex</taxon>
    </lineage>
</organism>
<dbReference type="EMBL" id="LFIV01000014">
    <property type="protein sequence ID" value="KZL76490.1"/>
    <property type="molecule type" value="Genomic_DNA"/>
</dbReference>
<accession>A0A166XDC5</accession>
<sequence>MVGDARKKGGVYSDNPKTKRTRAFLDNLPAGKRETRRKTFLEYRSLRTTCITRSKKADYQQSHSRDDKLSMLREACSNAIANRLKRGIEYMGTDIEASIARFHDRAFLCAMKQKAGADASASDGTDSPGPAGEADDSDSDNEQLVTAHDEGPSMAPANPPGIPDLVNFIDYHQGVTNEFDEYVEQLQEKQAMILQEMSVRSYVQFEAANSLRLLLRASGF</sequence>
<proteinExistence type="predicted"/>
<dbReference type="Proteomes" id="UP000076552">
    <property type="component" value="Unassembled WGS sequence"/>
</dbReference>
<evidence type="ECO:0000313" key="2">
    <source>
        <dbReference type="EMBL" id="KZL76490.1"/>
    </source>
</evidence>
<comment type="caution">
    <text evidence="2">The sequence shown here is derived from an EMBL/GenBank/DDBJ whole genome shotgun (WGS) entry which is preliminary data.</text>
</comment>
<keyword evidence="3" id="KW-1185">Reference proteome</keyword>
<dbReference type="AlphaFoldDB" id="A0A166XDC5"/>
<evidence type="ECO:0000313" key="3">
    <source>
        <dbReference type="Proteomes" id="UP000076552"/>
    </source>
</evidence>
<name>A0A166XDC5_9PEZI</name>
<evidence type="ECO:0000256" key="1">
    <source>
        <dbReference type="SAM" id="MobiDB-lite"/>
    </source>
</evidence>
<feature type="region of interest" description="Disordered" evidence="1">
    <location>
        <begin position="117"/>
        <end position="160"/>
    </location>
</feature>
<feature type="compositionally biased region" description="Low complexity" evidence="1">
    <location>
        <begin position="117"/>
        <end position="129"/>
    </location>
</feature>
<gene>
    <name evidence="2" type="ORF">CT0861_00836</name>
</gene>